<evidence type="ECO:0000259" key="12">
    <source>
        <dbReference type="SMART" id="SM00892"/>
    </source>
</evidence>
<evidence type="ECO:0000256" key="9">
    <source>
        <dbReference type="PIRSR" id="PIRSR640255-2"/>
    </source>
</evidence>
<dbReference type="GO" id="GO:0004521">
    <property type="term" value="F:RNA endonuclease activity"/>
    <property type="evidence" value="ECO:0007669"/>
    <property type="project" value="TreeGrafter"/>
</dbReference>
<dbReference type="SMART" id="SM00477">
    <property type="entry name" value="NUC"/>
    <property type="match status" value="1"/>
</dbReference>
<dbReference type="Pfam" id="PF01223">
    <property type="entry name" value="Endonuclease_NS"/>
    <property type="match status" value="1"/>
</dbReference>
<dbReference type="CDD" id="cd00091">
    <property type="entry name" value="NUC"/>
    <property type="match status" value="1"/>
</dbReference>
<evidence type="ECO:0000313" key="13">
    <source>
        <dbReference type="EMBL" id="KMW58149.1"/>
    </source>
</evidence>
<comment type="similarity">
    <text evidence="2 10">Belongs to the DNA/RNA non-specific endonuclease family.</text>
</comment>
<feature type="domain" description="ENPP1-3/EXOG-like endonuclease/phosphodiesterase" evidence="11">
    <location>
        <begin position="24"/>
        <end position="223"/>
    </location>
</feature>
<comment type="caution">
    <text evidence="13">The sequence shown here is derived from an EMBL/GenBank/DDBJ whole genome shotgun (WGS) entry which is preliminary data.</text>
</comment>
<dbReference type="InterPro" id="IPR020821">
    <property type="entry name" value="ENPP1-3/EXOG-like_nuc-like"/>
</dbReference>
<evidence type="ECO:0000259" key="11">
    <source>
        <dbReference type="SMART" id="SM00477"/>
    </source>
</evidence>
<dbReference type="PATRIC" id="fig|1675527.3.peg.3263"/>
<dbReference type="InterPro" id="IPR001604">
    <property type="entry name" value="Endo_G_ENPP1-like_dom"/>
</dbReference>
<dbReference type="PANTHER" id="PTHR13966">
    <property type="entry name" value="ENDONUCLEASE RELATED"/>
    <property type="match status" value="1"/>
</dbReference>
<reference evidence="13 14" key="1">
    <citation type="submission" date="2015-06" db="EMBL/GenBank/DDBJ databases">
        <title>Draft genome sequence of an Alphaproteobacteria species associated to the Mediterranean sponge Oscarella lobularis.</title>
        <authorList>
            <person name="Jourda C."/>
            <person name="Santini S."/>
            <person name="Claverie J.-M."/>
        </authorList>
    </citation>
    <scope>NUCLEOTIDE SEQUENCE [LARGE SCALE GENOMIC DNA]</scope>
    <source>
        <strain evidence="13">IGS</strain>
    </source>
</reference>
<evidence type="ECO:0000313" key="14">
    <source>
        <dbReference type="Proteomes" id="UP000037178"/>
    </source>
</evidence>
<dbReference type="GO" id="GO:0000014">
    <property type="term" value="F:single-stranded DNA endodeoxyribonuclease activity"/>
    <property type="evidence" value="ECO:0007669"/>
    <property type="project" value="TreeGrafter"/>
</dbReference>
<dbReference type="OrthoDB" id="9811262at2"/>
<comment type="cofactor">
    <cofactor evidence="1 10">
        <name>Mg(2+)</name>
        <dbReference type="ChEBI" id="CHEBI:18420"/>
    </cofactor>
</comment>
<keyword evidence="3 10" id="KW-0540">Nuclease</keyword>
<evidence type="ECO:0000256" key="4">
    <source>
        <dbReference type="ARBA" id="ARBA00022723"/>
    </source>
</evidence>
<evidence type="ECO:0000256" key="2">
    <source>
        <dbReference type="ARBA" id="ARBA00010052"/>
    </source>
</evidence>
<dbReference type="GO" id="GO:0046872">
    <property type="term" value="F:metal ion binding"/>
    <property type="evidence" value="ECO:0007669"/>
    <property type="project" value="UniProtKB-KW"/>
</dbReference>
<evidence type="ECO:0000256" key="1">
    <source>
        <dbReference type="ARBA" id="ARBA00001946"/>
    </source>
</evidence>
<feature type="active site" description="Proton acceptor" evidence="8">
    <location>
        <position position="86"/>
    </location>
</feature>
<keyword evidence="7" id="KW-0460">Magnesium</keyword>
<feature type="binding site" evidence="9">
    <location>
        <position position="117"/>
    </location>
    <ligand>
        <name>Mg(2+)</name>
        <dbReference type="ChEBI" id="CHEBI:18420"/>
        <note>catalytic</note>
    </ligand>
</feature>
<evidence type="ECO:0000256" key="6">
    <source>
        <dbReference type="ARBA" id="ARBA00022801"/>
    </source>
</evidence>
<gene>
    <name evidence="13" type="ORF">AIOL_003120</name>
</gene>
<proteinExistence type="inferred from homology"/>
<dbReference type="InterPro" id="IPR044929">
    <property type="entry name" value="DNA/RNA_non-sp_Endonuclease_sf"/>
</dbReference>
<dbReference type="InterPro" id="IPR018524">
    <property type="entry name" value="DNA/RNA_endonuclease_AS"/>
</dbReference>
<dbReference type="EMBL" id="LFTY01000002">
    <property type="protein sequence ID" value="KMW58149.1"/>
    <property type="molecule type" value="Genomic_DNA"/>
</dbReference>
<sequence length="238" mass="27665">MIEIPSLRPETRYGTPPADQLLFNREYVIGYSYLFRQPRWSLQLINPANQVANVDREDTFRADLRIPDQFQSELDDYKGSGFDRGHLVPSADHRSTELKNSETFLLSNMAPQAPKFNRQIWRILEGHVRDLSEKYVEVYAMSGPYFKVGEQIKVIGKTGEGQVVVPHGFFKSILAESVKGKMDLWSFMLPNEGSDKPLKDFLVSTREVEMWTGLPLWERLRDPSFERKKTSQKRTTWF</sequence>
<evidence type="ECO:0000256" key="8">
    <source>
        <dbReference type="PIRSR" id="PIRSR640255-1"/>
    </source>
</evidence>
<keyword evidence="4 9" id="KW-0479">Metal-binding</keyword>
<dbReference type="Gene3D" id="3.40.570.10">
    <property type="entry name" value="Extracellular Endonuclease, subunit A"/>
    <property type="match status" value="1"/>
</dbReference>
<dbReference type="GO" id="GO:0003676">
    <property type="term" value="F:nucleic acid binding"/>
    <property type="evidence" value="ECO:0007669"/>
    <property type="project" value="InterPro"/>
</dbReference>
<organism evidence="13 14">
    <name type="scientific">Candidatus Rhodobacter oscarellae</name>
    <dbReference type="NCBI Taxonomy" id="1675527"/>
    <lineage>
        <taxon>Bacteria</taxon>
        <taxon>Pseudomonadati</taxon>
        <taxon>Pseudomonadota</taxon>
        <taxon>Alphaproteobacteria</taxon>
        <taxon>Rhodobacterales</taxon>
        <taxon>Rhodobacter group</taxon>
        <taxon>Rhodobacter</taxon>
    </lineage>
</organism>
<protein>
    <recommendedName>
        <fullName evidence="10">Endonuclease</fullName>
        <ecNumber evidence="10">3.1.30.-</ecNumber>
    </recommendedName>
</protein>
<dbReference type="SUPFAM" id="SSF54060">
    <property type="entry name" value="His-Me finger endonucleases"/>
    <property type="match status" value="1"/>
</dbReference>
<keyword evidence="6 10" id="KW-0378">Hydrolase</keyword>
<evidence type="ECO:0000256" key="10">
    <source>
        <dbReference type="RuleBase" id="RU366055"/>
    </source>
</evidence>
<dbReference type="InterPro" id="IPR040255">
    <property type="entry name" value="Non-specific_endonuclease"/>
</dbReference>
<evidence type="ECO:0000256" key="7">
    <source>
        <dbReference type="ARBA" id="ARBA00022842"/>
    </source>
</evidence>
<dbReference type="SMART" id="SM00892">
    <property type="entry name" value="Endonuclease_NS"/>
    <property type="match status" value="1"/>
</dbReference>
<keyword evidence="14" id="KW-1185">Reference proteome</keyword>
<dbReference type="Proteomes" id="UP000037178">
    <property type="component" value="Unassembled WGS sequence"/>
</dbReference>
<evidence type="ECO:0000256" key="5">
    <source>
        <dbReference type="ARBA" id="ARBA00022759"/>
    </source>
</evidence>
<dbReference type="STRING" id="1675527.AIOL_003120"/>
<dbReference type="AlphaFoldDB" id="A0A0J9E910"/>
<keyword evidence="5 10" id="KW-0255">Endonuclease</keyword>
<dbReference type="PROSITE" id="PS01070">
    <property type="entry name" value="NUCLEASE_NON_SPEC"/>
    <property type="match status" value="1"/>
</dbReference>
<accession>A0A0J9E910</accession>
<name>A0A0J9E910_9RHOB</name>
<feature type="domain" description="DNA/RNA non-specific endonuclease/pyrophosphatase/phosphodiesterase" evidence="12">
    <location>
        <begin position="23"/>
        <end position="223"/>
    </location>
</feature>
<dbReference type="PANTHER" id="PTHR13966:SF5">
    <property type="entry name" value="ENDONUCLEASE G, MITOCHONDRIAL"/>
    <property type="match status" value="1"/>
</dbReference>
<evidence type="ECO:0000256" key="3">
    <source>
        <dbReference type="ARBA" id="ARBA00022722"/>
    </source>
</evidence>
<dbReference type="RefSeq" id="WP_049643789.1">
    <property type="nucleotide sequence ID" value="NZ_LFTY01000002.1"/>
</dbReference>
<dbReference type="InterPro" id="IPR044925">
    <property type="entry name" value="His-Me_finger_sf"/>
</dbReference>
<dbReference type="EC" id="3.1.30.-" evidence="10"/>